<dbReference type="GO" id="GO:0015297">
    <property type="term" value="F:antiporter activity"/>
    <property type="evidence" value="ECO:0007669"/>
    <property type="project" value="UniProtKB-KW"/>
</dbReference>
<keyword evidence="10" id="KW-0406">Ion transport</keyword>
<feature type="transmembrane region" description="Helical" evidence="12">
    <location>
        <begin position="295"/>
        <end position="316"/>
    </location>
</feature>
<evidence type="ECO:0000259" key="13">
    <source>
        <dbReference type="PROSITE" id="PS51201"/>
    </source>
</evidence>
<keyword evidence="9 12" id="KW-1133">Transmembrane helix</keyword>
<feature type="transmembrane region" description="Helical" evidence="12">
    <location>
        <begin position="150"/>
        <end position="174"/>
    </location>
</feature>
<evidence type="ECO:0000256" key="9">
    <source>
        <dbReference type="ARBA" id="ARBA00022989"/>
    </source>
</evidence>
<evidence type="ECO:0000256" key="10">
    <source>
        <dbReference type="ARBA" id="ARBA00023065"/>
    </source>
</evidence>
<dbReference type="InterPro" id="IPR003148">
    <property type="entry name" value="RCK_N"/>
</dbReference>
<dbReference type="Pfam" id="PF02254">
    <property type="entry name" value="TrkA_N"/>
    <property type="match status" value="1"/>
</dbReference>
<evidence type="ECO:0000256" key="1">
    <source>
        <dbReference type="ARBA" id="ARBA00004127"/>
    </source>
</evidence>
<evidence type="ECO:0000313" key="14">
    <source>
        <dbReference type="EMBL" id="MBB5516804.1"/>
    </source>
</evidence>
<name>A0A840X1Y5_9RHOB</name>
<dbReference type="FunFam" id="3.40.50.720:FF:000036">
    <property type="entry name" value="Glutathione-regulated potassium-efflux system protein KefB"/>
    <property type="match status" value="1"/>
</dbReference>
<dbReference type="PROSITE" id="PS51201">
    <property type="entry name" value="RCK_N"/>
    <property type="match status" value="1"/>
</dbReference>
<dbReference type="InterPro" id="IPR004771">
    <property type="entry name" value="K/H_exchanger"/>
</dbReference>
<feature type="transmembrane region" description="Helical" evidence="12">
    <location>
        <begin position="186"/>
        <end position="205"/>
    </location>
</feature>
<dbReference type="PRINTS" id="PR00335">
    <property type="entry name" value="KUPTAKETRKA"/>
</dbReference>
<keyword evidence="3" id="KW-0813">Transport</keyword>
<comment type="caution">
    <text evidence="14">The sequence shown here is derived from an EMBL/GenBank/DDBJ whole genome shotgun (WGS) entry which is preliminary data.</text>
</comment>
<keyword evidence="11 12" id="KW-0472">Membrane</keyword>
<keyword evidence="5" id="KW-1003">Cell membrane</keyword>
<dbReference type="Gene3D" id="3.40.50.720">
    <property type="entry name" value="NAD(P)-binding Rossmann-like Domain"/>
    <property type="match status" value="1"/>
</dbReference>
<comment type="similarity">
    <text evidence="2">Belongs to the monovalent cation:proton antiporter 2 (CPA2) transporter (TC 2.A.37) family.</text>
</comment>
<dbReference type="GO" id="GO:0005886">
    <property type="term" value="C:plasma membrane"/>
    <property type="evidence" value="ECO:0007669"/>
    <property type="project" value="InterPro"/>
</dbReference>
<feature type="transmembrane region" description="Helical" evidence="12">
    <location>
        <begin position="217"/>
        <end position="235"/>
    </location>
</feature>
<organism evidence="14 15">
    <name type="scientific">Rubricella aquisinus</name>
    <dbReference type="NCBI Taxonomy" id="2028108"/>
    <lineage>
        <taxon>Bacteria</taxon>
        <taxon>Pseudomonadati</taxon>
        <taxon>Pseudomonadota</taxon>
        <taxon>Alphaproteobacteria</taxon>
        <taxon>Rhodobacterales</taxon>
        <taxon>Paracoccaceae</taxon>
        <taxon>Rubricella</taxon>
    </lineage>
</organism>
<reference evidence="14 15" key="1">
    <citation type="submission" date="2020-08" db="EMBL/GenBank/DDBJ databases">
        <title>Genomic Encyclopedia of Type Strains, Phase IV (KMG-IV): sequencing the most valuable type-strain genomes for metagenomic binning, comparative biology and taxonomic classification.</title>
        <authorList>
            <person name="Goeker M."/>
        </authorList>
    </citation>
    <scope>NUCLEOTIDE SEQUENCE [LARGE SCALE GENOMIC DNA]</scope>
    <source>
        <strain evidence="14 15">DSM 103377</strain>
    </source>
</reference>
<feature type="transmembrane region" description="Helical" evidence="12">
    <location>
        <begin position="90"/>
        <end position="113"/>
    </location>
</feature>
<evidence type="ECO:0000256" key="4">
    <source>
        <dbReference type="ARBA" id="ARBA00022449"/>
    </source>
</evidence>
<dbReference type="InterPro" id="IPR006036">
    <property type="entry name" value="K_uptake_TrkA"/>
</dbReference>
<dbReference type="EMBL" id="JACIJS010000009">
    <property type="protein sequence ID" value="MBB5516804.1"/>
    <property type="molecule type" value="Genomic_DNA"/>
</dbReference>
<dbReference type="NCBIfam" id="TIGR00932">
    <property type="entry name" value="2a37"/>
    <property type="match status" value="1"/>
</dbReference>
<accession>A0A840X1Y5</accession>
<evidence type="ECO:0000256" key="3">
    <source>
        <dbReference type="ARBA" id="ARBA00022448"/>
    </source>
</evidence>
<keyword evidence="15" id="KW-1185">Reference proteome</keyword>
<sequence>MATPGADPLLTTAAVFLGAAVVAVPLFQRLKMGSVLGYLAAGAAIGPYGLAVIQDTDAVLHFAEFGVVMLLFVIGLELKPARLWRLRSDIFGLGLLQVLITGSLVAGVCLAIGLSWQVAVIIGSSLALSSTAIGIQVLRERRELRSDYGNRAFSILLLQDLAIVPLFALVAFLAPGAGATGSPLTQAGLALGGVVILIVVIRYGLRPVFHAVANSGSGELFTAAALLVVIGSALAMDLVGLSMALGAFIAGVLLAESEFRHQLETDIEPFRGLLLGLFFMGFGMTLNWMLVVENWWIVLGGALGLYLAKGAVLYGLARLFRSSHKDAIRIASVIGQGGEFAFVMITLAIGVGLFEGELPAILSAIVTFSMILTPLAMAGADRLIARMGGADTLDDMKGVEHADRAKVIVAGFGRVGQVIARIMAMQDVDVTLIDNSPRRIRIARTFGTEVYFGDARRLDMLETAGAAEADLLFLCISDRDGAPESVIKLKERFPNLKIFAETYDRFSEVDMRRAGADFVVRQTYESAIALAAAGLDELGEWDDVEDVIAEFRRHDMERLDLETEHGTEKALDILREKYELSDEA</sequence>
<feature type="domain" description="RCK N-terminal" evidence="13">
    <location>
        <begin position="404"/>
        <end position="520"/>
    </location>
</feature>
<dbReference type="GO" id="GO:0015079">
    <property type="term" value="F:potassium ion transmembrane transporter activity"/>
    <property type="evidence" value="ECO:0007669"/>
    <property type="project" value="InterPro"/>
</dbReference>
<evidence type="ECO:0000256" key="7">
    <source>
        <dbReference type="ARBA" id="ARBA00022692"/>
    </source>
</evidence>
<feature type="transmembrane region" description="Helical" evidence="12">
    <location>
        <begin position="6"/>
        <end position="28"/>
    </location>
</feature>
<evidence type="ECO:0000256" key="12">
    <source>
        <dbReference type="SAM" id="Phobius"/>
    </source>
</evidence>
<proteinExistence type="inferred from homology"/>
<keyword evidence="4" id="KW-0050">Antiport</keyword>
<evidence type="ECO:0000256" key="2">
    <source>
        <dbReference type="ARBA" id="ARBA00005551"/>
    </source>
</evidence>
<dbReference type="RefSeq" id="WP_184012764.1">
    <property type="nucleotide sequence ID" value="NZ_JACIJS010000009.1"/>
</dbReference>
<dbReference type="SUPFAM" id="SSF51735">
    <property type="entry name" value="NAD(P)-binding Rossmann-fold domains"/>
    <property type="match status" value="1"/>
</dbReference>
<protein>
    <submittedName>
        <fullName evidence="14">Monovalent cation:proton antiporter-2 (CPA2) family protein</fullName>
    </submittedName>
</protein>
<feature type="transmembrane region" description="Helical" evidence="12">
    <location>
        <begin position="35"/>
        <end position="53"/>
    </location>
</feature>
<feature type="transmembrane region" description="Helical" evidence="12">
    <location>
        <begin position="59"/>
        <end position="78"/>
    </location>
</feature>
<dbReference type="Gene3D" id="1.20.1530.20">
    <property type="match status" value="1"/>
</dbReference>
<evidence type="ECO:0000313" key="15">
    <source>
        <dbReference type="Proteomes" id="UP000553766"/>
    </source>
</evidence>
<feature type="transmembrane region" description="Helical" evidence="12">
    <location>
        <begin position="271"/>
        <end position="289"/>
    </location>
</feature>
<dbReference type="GO" id="GO:1902600">
    <property type="term" value="P:proton transmembrane transport"/>
    <property type="evidence" value="ECO:0007669"/>
    <property type="project" value="InterPro"/>
</dbReference>
<feature type="transmembrane region" description="Helical" evidence="12">
    <location>
        <begin position="241"/>
        <end position="259"/>
    </location>
</feature>
<feature type="transmembrane region" description="Helical" evidence="12">
    <location>
        <begin position="328"/>
        <end position="354"/>
    </location>
</feature>
<dbReference type="GO" id="GO:0012505">
    <property type="term" value="C:endomembrane system"/>
    <property type="evidence" value="ECO:0007669"/>
    <property type="project" value="UniProtKB-SubCell"/>
</dbReference>
<keyword evidence="8" id="KW-0630">Potassium</keyword>
<keyword evidence="6" id="KW-0633">Potassium transport</keyword>
<evidence type="ECO:0000256" key="11">
    <source>
        <dbReference type="ARBA" id="ARBA00023136"/>
    </source>
</evidence>
<dbReference type="Pfam" id="PF00999">
    <property type="entry name" value="Na_H_Exchanger"/>
    <property type="match status" value="1"/>
</dbReference>
<dbReference type="InterPro" id="IPR036291">
    <property type="entry name" value="NAD(P)-bd_dom_sf"/>
</dbReference>
<dbReference type="Proteomes" id="UP000553766">
    <property type="component" value="Unassembled WGS sequence"/>
</dbReference>
<evidence type="ECO:0000256" key="8">
    <source>
        <dbReference type="ARBA" id="ARBA00022958"/>
    </source>
</evidence>
<keyword evidence="7 12" id="KW-0812">Transmembrane</keyword>
<dbReference type="AlphaFoldDB" id="A0A840X1Y5"/>
<gene>
    <name evidence="14" type="ORF">FHS89_002846</name>
</gene>
<evidence type="ECO:0000256" key="5">
    <source>
        <dbReference type="ARBA" id="ARBA00022475"/>
    </source>
</evidence>
<feature type="transmembrane region" description="Helical" evidence="12">
    <location>
        <begin position="360"/>
        <end position="380"/>
    </location>
</feature>
<dbReference type="PANTHER" id="PTHR46157">
    <property type="entry name" value="K(+) EFFLUX ANTIPORTER 3, CHLOROPLASTIC"/>
    <property type="match status" value="1"/>
</dbReference>
<dbReference type="PANTHER" id="PTHR46157:SF8">
    <property type="entry name" value="GLUTATHIONE-REGULATED POTASSIUM-EFFLUX SYSTEM PROTEIN"/>
    <property type="match status" value="1"/>
</dbReference>
<comment type="subcellular location">
    <subcellularLocation>
        <location evidence="1">Endomembrane system</location>
        <topology evidence="1">Multi-pass membrane protein</topology>
    </subcellularLocation>
</comment>
<feature type="transmembrane region" description="Helical" evidence="12">
    <location>
        <begin position="119"/>
        <end position="138"/>
    </location>
</feature>
<dbReference type="InterPro" id="IPR006153">
    <property type="entry name" value="Cation/H_exchanger_TM"/>
</dbReference>
<dbReference type="InterPro" id="IPR038770">
    <property type="entry name" value="Na+/solute_symporter_sf"/>
</dbReference>
<evidence type="ECO:0000256" key="6">
    <source>
        <dbReference type="ARBA" id="ARBA00022538"/>
    </source>
</evidence>